<feature type="compositionally biased region" description="Polar residues" evidence="6">
    <location>
        <begin position="769"/>
        <end position="807"/>
    </location>
</feature>
<comment type="pathway">
    <text evidence="2">Protein modification; protein ubiquitination.</text>
</comment>
<keyword evidence="5" id="KW-0479">Metal-binding</keyword>
<feature type="region of interest" description="Disordered" evidence="6">
    <location>
        <begin position="545"/>
        <end position="580"/>
    </location>
</feature>
<evidence type="ECO:0000313" key="9">
    <source>
        <dbReference type="EMBL" id="TUD36244.1"/>
    </source>
</evidence>
<dbReference type="Proteomes" id="UP000319801">
    <property type="component" value="Unassembled WGS sequence"/>
</dbReference>
<comment type="caution">
    <text evidence="9">The sequence shown here is derived from an EMBL/GenBank/DDBJ whole genome shotgun (WGS) entry which is preliminary data.</text>
</comment>
<dbReference type="OrthoDB" id="527344at2759"/>
<feature type="region of interest" description="Disordered" evidence="6">
    <location>
        <begin position="1079"/>
        <end position="1115"/>
    </location>
</feature>
<dbReference type="GO" id="GO:0007219">
    <property type="term" value="P:Notch signaling pathway"/>
    <property type="evidence" value="ECO:0007669"/>
    <property type="project" value="InterPro"/>
</dbReference>
<dbReference type="AlphaFoldDB" id="A0A556VW91"/>
<name>A0A556VW91_BAGYA</name>
<dbReference type="InterPro" id="IPR039398">
    <property type="entry name" value="Deltex_fam"/>
</dbReference>
<accession>A0A556VW91</accession>
<reference evidence="9 10" key="1">
    <citation type="journal article" date="2019" name="Genome Biol. Evol.">
        <title>Whole-Genome Sequencing of the Giant Devil Catfish, Bagarius yarrelli.</title>
        <authorList>
            <person name="Jiang W."/>
            <person name="Lv Y."/>
            <person name="Cheng L."/>
            <person name="Yang K."/>
            <person name="Chao B."/>
            <person name="Wang X."/>
            <person name="Li Y."/>
            <person name="Pan X."/>
            <person name="You X."/>
            <person name="Zhang Y."/>
            <person name="Yang J."/>
            <person name="Li J."/>
            <person name="Zhang X."/>
            <person name="Liu S."/>
            <person name="Sun C."/>
            <person name="Yang J."/>
            <person name="Shi Q."/>
        </authorList>
    </citation>
    <scope>NUCLEOTIDE SEQUENCE [LARGE SCALE GENOMIC DNA]</scope>
    <source>
        <strain evidence="9">JWS20170419001</strain>
        <tissue evidence="9">Muscle</tissue>
    </source>
</reference>
<feature type="compositionally biased region" description="Basic and acidic residues" evidence="6">
    <location>
        <begin position="1103"/>
        <end position="1115"/>
    </location>
</feature>
<evidence type="ECO:0000256" key="3">
    <source>
        <dbReference type="ARBA" id="ARBA00012483"/>
    </source>
</evidence>
<dbReference type="Pfam" id="PF18102">
    <property type="entry name" value="DTC"/>
    <property type="match status" value="1"/>
</dbReference>
<feature type="compositionally biased region" description="Polar residues" evidence="6">
    <location>
        <begin position="126"/>
        <end position="138"/>
    </location>
</feature>
<dbReference type="EMBL" id="VCAZ01000344">
    <property type="protein sequence ID" value="TUD36244.1"/>
    <property type="molecule type" value="Genomic_DNA"/>
</dbReference>
<evidence type="ECO:0000256" key="6">
    <source>
        <dbReference type="SAM" id="MobiDB-lite"/>
    </source>
</evidence>
<feature type="region of interest" description="Disordered" evidence="6">
    <location>
        <begin position="93"/>
        <end position="138"/>
    </location>
</feature>
<feature type="compositionally biased region" description="Polar residues" evidence="6">
    <location>
        <begin position="838"/>
        <end position="856"/>
    </location>
</feature>
<dbReference type="InterPro" id="IPR048409">
    <property type="entry name" value="DTX3L_KH-like"/>
</dbReference>
<proteinExistence type="predicted"/>
<evidence type="ECO:0000313" key="10">
    <source>
        <dbReference type="Proteomes" id="UP000319801"/>
    </source>
</evidence>
<dbReference type="Gene3D" id="3.30.390.130">
    <property type="match status" value="1"/>
</dbReference>
<evidence type="ECO:0000256" key="2">
    <source>
        <dbReference type="ARBA" id="ARBA00004906"/>
    </source>
</evidence>
<feature type="region of interest" description="Disordered" evidence="6">
    <location>
        <begin position="742"/>
        <end position="860"/>
    </location>
</feature>
<feature type="compositionally biased region" description="Polar residues" evidence="6">
    <location>
        <begin position="63"/>
        <end position="80"/>
    </location>
</feature>
<feature type="compositionally biased region" description="Basic and acidic residues" evidence="6">
    <location>
        <begin position="99"/>
        <end position="119"/>
    </location>
</feature>
<dbReference type="GO" id="GO:0061630">
    <property type="term" value="F:ubiquitin protein ligase activity"/>
    <property type="evidence" value="ECO:0007669"/>
    <property type="project" value="UniProtKB-EC"/>
</dbReference>
<feature type="compositionally biased region" description="Polar residues" evidence="6">
    <location>
        <begin position="562"/>
        <end position="575"/>
    </location>
</feature>
<feature type="domain" description="DTX3L KH-like" evidence="8">
    <location>
        <begin position="158"/>
        <end position="283"/>
    </location>
</feature>
<evidence type="ECO:0000256" key="1">
    <source>
        <dbReference type="ARBA" id="ARBA00000900"/>
    </source>
</evidence>
<dbReference type="GO" id="GO:0016567">
    <property type="term" value="P:protein ubiquitination"/>
    <property type="evidence" value="ECO:0007669"/>
    <property type="project" value="UniProtKB-UniPathway"/>
</dbReference>
<keyword evidence="10" id="KW-1185">Reference proteome</keyword>
<dbReference type="InterPro" id="IPR039399">
    <property type="entry name" value="Deltex_C_sf"/>
</dbReference>
<feature type="region of interest" description="Disordered" evidence="6">
    <location>
        <begin position="61"/>
        <end position="81"/>
    </location>
</feature>
<protein>
    <recommendedName>
        <fullName evidence="3">RING-type E3 ubiquitin transferase</fullName>
        <ecNumber evidence="3">2.3.2.27</ecNumber>
    </recommendedName>
</protein>
<gene>
    <name evidence="9" type="ORF">Baya_16558</name>
</gene>
<dbReference type="Pfam" id="PF21718">
    <property type="entry name" value="KH_DTX3L"/>
    <property type="match status" value="1"/>
</dbReference>
<evidence type="ECO:0000256" key="4">
    <source>
        <dbReference type="ARBA" id="ARBA00022679"/>
    </source>
</evidence>
<sequence>MSVVVDHRKLPGGEDTLLSLHKNVPGVHLSYDLQKELYTLKGRYSPVQTLSCMILGTLDKQEQNSADKPQPMTGSTTAYNSLLPPVESASRQVGASKDNWAEKHTSRSETDLTSEDKSWKTGLTLPGSSSNYTPHATSAKNKWDSDIESLFEDFSLVVDSDIFHYLHKYCSKEYQSILRQHKVEVVDVNFDDITALYLKPKAALSSNDMSSVIKAHEDLVDLYQQKQSQLRKEHVYKPGIPEKELTQALESLQKKLPKLMIHEDDRSVFMIGSKSDVSEAKQFISDMQRFDMEKETKSDLFTPSHSKWTFSKQEIASSQDLFMPKKDLQDGNQPWKTSETFSKNGQNFVKLKTVDETIKKRTDSVFDFKPPEVSQDKHAPNDLEWIETGCWLDKNKHTDSLFDSSKTSASPSVMDIDERLFSKSHFISETQLKSSKGYKTKQTETGRERRMAASFSREIYSGFKDFKSEAPKTYKSSYVSESKIADNEKPHSLPIIKPSLNSNLDSNALRSGVSALTSTGKMDIQEDKGDQILKFPYDNKKPTITSARLSEKQESKGFPTVPSESTLTRSNSFSGRTKKVEEPTQMAIDVSAGQKVSPQNCERREIVSKNLVLSFRLWLYLTSVYKAEIENLTLDLQVKENLDKENIVLCLKGLNSDKVHDCYSGLKSLIATAEMDFDARTLPLSKFGVSDSKDKILIELCMLLKQHFQLVKILVMSKDVMIFGPKPLCDNVEDTMNRVFHEQETNSKVENKLSPKPDSLHTSKLLGDQPTTSAKPHTDISVNELSKTSDQSVPQSLKMSEFLTNQTKHSKEQDERSGRQNKKKEEKLKQNDMKDATLLQSNAGGVNVDSTSTQNKADSRTLKDRIDTTAQSKKTLIEQKTTDISMNQIRDPQRTHESLEPKNGMMPFHTSRNQSHLSCNECEKQHSPVKQAACGFTRYAECEDVQNNCKLCEAAGIKGTMTVQESTITIPGFHRDTTLRIIYDIPDGIQADHHPCPGAPFKGNRFEAFLPHNKTTARILPLLEKAFYTGLTFTVKGSSLARQIGAAAYAECTSKQSEDSVRDVFHVATVTSVGYSTQRLKRSGSGRGLKRTSQNPQRSAVLEPRKERAKSCTLM</sequence>
<feature type="domain" description="Deltex C-terminal" evidence="7">
    <location>
        <begin position="958"/>
        <end position="1056"/>
    </location>
</feature>
<dbReference type="InterPro" id="IPR039396">
    <property type="entry name" value="Deltex_C"/>
</dbReference>
<feature type="compositionally biased region" description="Basic residues" evidence="6">
    <location>
        <begin position="1079"/>
        <end position="1090"/>
    </location>
</feature>
<dbReference type="EC" id="2.3.2.27" evidence="3"/>
<organism evidence="9 10">
    <name type="scientific">Bagarius yarrelli</name>
    <name type="common">Goonch</name>
    <name type="synonym">Bagrus yarrelli</name>
    <dbReference type="NCBI Taxonomy" id="175774"/>
    <lineage>
        <taxon>Eukaryota</taxon>
        <taxon>Metazoa</taxon>
        <taxon>Chordata</taxon>
        <taxon>Craniata</taxon>
        <taxon>Vertebrata</taxon>
        <taxon>Euteleostomi</taxon>
        <taxon>Actinopterygii</taxon>
        <taxon>Neopterygii</taxon>
        <taxon>Teleostei</taxon>
        <taxon>Ostariophysi</taxon>
        <taxon>Siluriformes</taxon>
        <taxon>Sisoridae</taxon>
        <taxon>Sisorinae</taxon>
        <taxon>Bagarius</taxon>
    </lineage>
</organism>
<dbReference type="GO" id="GO:0046872">
    <property type="term" value="F:metal ion binding"/>
    <property type="evidence" value="ECO:0007669"/>
    <property type="project" value="UniProtKB-KW"/>
</dbReference>
<evidence type="ECO:0000259" key="8">
    <source>
        <dbReference type="Pfam" id="PF21718"/>
    </source>
</evidence>
<evidence type="ECO:0000259" key="7">
    <source>
        <dbReference type="Pfam" id="PF18102"/>
    </source>
</evidence>
<comment type="catalytic activity">
    <reaction evidence="1">
        <text>S-ubiquitinyl-[E2 ubiquitin-conjugating enzyme]-L-cysteine + [acceptor protein]-L-lysine = [E2 ubiquitin-conjugating enzyme]-L-cysteine + N(6)-ubiquitinyl-[acceptor protein]-L-lysine.</text>
        <dbReference type="EC" id="2.3.2.27"/>
    </reaction>
</comment>
<dbReference type="UniPathway" id="UPA00143"/>
<feature type="compositionally biased region" description="Basic and acidic residues" evidence="6">
    <location>
        <begin position="809"/>
        <end position="835"/>
    </location>
</feature>
<evidence type="ECO:0000256" key="5">
    <source>
        <dbReference type="ARBA" id="ARBA00022723"/>
    </source>
</evidence>
<feature type="compositionally biased region" description="Basic and acidic residues" evidence="6">
    <location>
        <begin position="742"/>
        <end position="761"/>
    </location>
</feature>
<dbReference type="PANTHER" id="PTHR12622">
    <property type="entry name" value="DELTEX-RELATED"/>
    <property type="match status" value="1"/>
</dbReference>
<keyword evidence="4" id="KW-0808">Transferase</keyword>